<dbReference type="Pfam" id="PF12323">
    <property type="entry name" value="HTH_OrfB_IS605"/>
    <property type="match status" value="1"/>
</dbReference>
<protein>
    <recommendedName>
        <fullName evidence="1">Transposase putative helix-turn-helix domain-containing protein</fullName>
    </recommendedName>
</protein>
<feature type="domain" description="Transposase putative helix-turn-helix" evidence="1">
    <location>
        <begin position="1"/>
        <end position="47"/>
    </location>
</feature>
<reference evidence="2" key="1">
    <citation type="journal article" date="2015" name="Nature">
        <title>Complex archaea that bridge the gap between prokaryotes and eukaryotes.</title>
        <authorList>
            <person name="Spang A."/>
            <person name="Saw J.H."/>
            <person name="Jorgensen S.L."/>
            <person name="Zaremba-Niedzwiedzka K."/>
            <person name="Martijn J."/>
            <person name="Lind A.E."/>
            <person name="van Eijk R."/>
            <person name="Schleper C."/>
            <person name="Guy L."/>
            <person name="Ettema T.J."/>
        </authorList>
    </citation>
    <scope>NUCLEOTIDE SEQUENCE</scope>
</reference>
<evidence type="ECO:0000313" key="2">
    <source>
        <dbReference type="EMBL" id="KKK73945.1"/>
    </source>
</evidence>
<name>A0A0F8YJS0_9ZZZZ</name>
<comment type="caution">
    <text evidence="2">The sequence shown here is derived from an EMBL/GenBank/DDBJ whole genome shotgun (WGS) entry which is preliminary data.</text>
</comment>
<sequence length="76" mass="9212">MIQKGFKYRLYPNKEQRELLAKHFGCVRYIYNWGLRAKIEAYETEKKFENFISLGAKLPELKKELIWLQEVNSKRS</sequence>
<dbReference type="InterPro" id="IPR021027">
    <property type="entry name" value="Transposase_put_HTH"/>
</dbReference>
<dbReference type="EMBL" id="LAZR01056551">
    <property type="protein sequence ID" value="KKK73945.1"/>
    <property type="molecule type" value="Genomic_DNA"/>
</dbReference>
<dbReference type="AlphaFoldDB" id="A0A0F8YJS0"/>
<accession>A0A0F8YJS0</accession>
<organism evidence="2">
    <name type="scientific">marine sediment metagenome</name>
    <dbReference type="NCBI Taxonomy" id="412755"/>
    <lineage>
        <taxon>unclassified sequences</taxon>
        <taxon>metagenomes</taxon>
        <taxon>ecological metagenomes</taxon>
    </lineage>
</organism>
<gene>
    <name evidence="2" type="ORF">LCGC14_2888740</name>
</gene>
<evidence type="ECO:0000259" key="1">
    <source>
        <dbReference type="Pfam" id="PF12323"/>
    </source>
</evidence>
<proteinExistence type="predicted"/>